<feature type="compositionally biased region" description="Basic residues" evidence="1">
    <location>
        <begin position="67"/>
        <end position="76"/>
    </location>
</feature>
<reference evidence="2" key="1">
    <citation type="submission" date="2020-02" db="EMBL/GenBank/DDBJ databases">
        <authorList>
            <person name="Meier V. D."/>
        </authorList>
    </citation>
    <scope>NUCLEOTIDE SEQUENCE</scope>
    <source>
        <strain evidence="2">AVDCRST_MAG08</strain>
    </source>
</reference>
<dbReference type="GO" id="GO:0032259">
    <property type="term" value="P:methylation"/>
    <property type="evidence" value="ECO:0007669"/>
    <property type="project" value="UniProtKB-KW"/>
</dbReference>
<dbReference type="GO" id="GO:0009007">
    <property type="term" value="F:site-specific DNA-methyltransferase (adenine-specific) activity"/>
    <property type="evidence" value="ECO:0007669"/>
    <property type="project" value="UniProtKB-EC"/>
</dbReference>
<evidence type="ECO:0000313" key="2">
    <source>
        <dbReference type="EMBL" id="CAA9259390.1"/>
    </source>
</evidence>
<accession>A0A6J4IUU5</accession>
<keyword evidence="2" id="KW-0808">Transferase</keyword>
<feature type="region of interest" description="Disordered" evidence="1">
    <location>
        <begin position="1"/>
        <end position="362"/>
    </location>
</feature>
<feature type="compositionally biased region" description="Low complexity" evidence="1">
    <location>
        <begin position="94"/>
        <end position="112"/>
    </location>
</feature>
<sequence>GDRARSAPRPGAGRGLHRLDARPAARLRACGVRRSALQPPAQRQPAPAEPQPGRRRGRRLGQLPGPRRLRRLHPRLARGSAAGAAEGRHHLGDGQLPQRLPPGRRAPGPRLLGAERHRLAQNEPDAELPRPAFHQRARDADLGGAGPGKPLPLQLRRHEVAERGPPDAERLAAPALHRAGAAAGLRRRQAPPDPEAGSAAAPGSARLHGAGRRGAGPVPRHRDHGGGGQAPRPALRRAGAGRGLRGRRRGADRRGGAADGSRGQRHPGQARTAAHPLRHAGGARRGPARLRAGGPRPPLERAGGGGRLSPLRPGAGIHPPRRRAGAGSAELQRLDLLARGDARRPAPRAGRVPGGDRRPGGL</sequence>
<feature type="compositionally biased region" description="Low complexity" evidence="1">
    <location>
        <begin position="195"/>
        <end position="208"/>
    </location>
</feature>
<protein>
    <submittedName>
        <fullName evidence="2">Type II restriction adenine-specific methylase</fullName>
        <ecNumber evidence="2">2.1.1.72</ecNumber>
    </submittedName>
</protein>
<feature type="compositionally biased region" description="Basic residues" evidence="1">
    <location>
        <begin position="276"/>
        <end position="288"/>
    </location>
</feature>
<proteinExistence type="predicted"/>
<keyword evidence="2" id="KW-0489">Methyltransferase</keyword>
<dbReference type="EMBL" id="CADCTG010000192">
    <property type="protein sequence ID" value="CAA9259390.1"/>
    <property type="molecule type" value="Genomic_DNA"/>
</dbReference>
<feature type="non-terminal residue" evidence="2">
    <location>
        <position position="362"/>
    </location>
</feature>
<feature type="compositionally biased region" description="Basic and acidic residues" evidence="1">
    <location>
        <begin position="156"/>
        <end position="170"/>
    </location>
</feature>
<organism evidence="2">
    <name type="scientific">uncultured Acetobacteraceae bacterium</name>
    <dbReference type="NCBI Taxonomy" id="169975"/>
    <lineage>
        <taxon>Bacteria</taxon>
        <taxon>Pseudomonadati</taxon>
        <taxon>Pseudomonadota</taxon>
        <taxon>Alphaproteobacteria</taxon>
        <taxon>Acetobacterales</taxon>
        <taxon>Acetobacteraceae</taxon>
        <taxon>environmental samples</taxon>
    </lineage>
</organism>
<evidence type="ECO:0000256" key="1">
    <source>
        <dbReference type="SAM" id="MobiDB-lite"/>
    </source>
</evidence>
<feature type="compositionally biased region" description="Basic and acidic residues" evidence="1">
    <location>
        <begin position="332"/>
        <end position="344"/>
    </location>
</feature>
<feature type="compositionally biased region" description="Low complexity" evidence="1">
    <location>
        <begin position="24"/>
        <end position="46"/>
    </location>
</feature>
<feature type="non-terminal residue" evidence="2">
    <location>
        <position position="1"/>
    </location>
</feature>
<dbReference type="EC" id="2.1.1.72" evidence="2"/>
<name>A0A6J4IUU5_9PROT</name>
<gene>
    <name evidence="2" type="ORF">AVDCRST_MAG08-2604</name>
</gene>
<dbReference type="AlphaFoldDB" id="A0A6J4IUU5"/>
<feature type="compositionally biased region" description="Low complexity" evidence="1">
    <location>
        <begin position="171"/>
        <end position="184"/>
    </location>
</feature>